<evidence type="ECO:0000313" key="9">
    <source>
        <dbReference type="EMBL" id="PIE32132.1"/>
    </source>
</evidence>
<comment type="subcellular location">
    <subcellularLocation>
        <location evidence="1">Cell membrane</location>
        <topology evidence="1">Multi-pass membrane protein</topology>
    </subcellularLocation>
</comment>
<evidence type="ECO:0000256" key="6">
    <source>
        <dbReference type="SAM" id="Phobius"/>
    </source>
</evidence>
<feature type="transmembrane region" description="Helical" evidence="6">
    <location>
        <begin position="340"/>
        <end position="359"/>
    </location>
</feature>
<comment type="caution">
    <text evidence="9">The sequence shown here is derived from an EMBL/GenBank/DDBJ whole genome shotgun (WGS) entry which is preliminary data.</text>
</comment>
<dbReference type="PANTHER" id="PTHR30619">
    <property type="entry name" value="DNA INTERNALIZATION/COMPETENCE PROTEIN COMEC/REC2"/>
    <property type="match status" value="1"/>
</dbReference>
<reference evidence="9 10" key="1">
    <citation type="submission" date="2017-10" db="EMBL/GenBank/DDBJ databases">
        <title>Novel microbial diversity and functional potential in the marine mammal oral microbiome.</title>
        <authorList>
            <person name="Dudek N.K."/>
            <person name="Sun C.L."/>
            <person name="Burstein D."/>
            <person name="Kantor R.S."/>
            <person name="Aliaga Goltsman D.S."/>
            <person name="Bik E.M."/>
            <person name="Thomas B.C."/>
            <person name="Banfield J.F."/>
            <person name="Relman D.A."/>
        </authorList>
    </citation>
    <scope>NUCLEOTIDE SEQUENCE [LARGE SCALE GENOMIC DNA]</scope>
    <source>
        <strain evidence="9">DOLJORAL78_47_16</strain>
    </source>
</reference>
<dbReference type="NCBIfam" id="TIGR00360">
    <property type="entry name" value="ComEC_N-term"/>
    <property type="match status" value="1"/>
</dbReference>
<feature type="transmembrane region" description="Helical" evidence="6">
    <location>
        <begin position="500"/>
        <end position="518"/>
    </location>
</feature>
<evidence type="ECO:0000256" key="3">
    <source>
        <dbReference type="ARBA" id="ARBA00022692"/>
    </source>
</evidence>
<evidence type="ECO:0000256" key="4">
    <source>
        <dbReference type="ARBA" id="ARBA00022989"/>
    </source>
</evidence>
<evidence type="ECO:0000256" key="2">
    <source>
        <dbReference type="ARBA" id="ARBA00022475"/>
    </source>
</evidence>
<keyword evidence="2" id="KW-1003">Cell membrane</keyword>
<evidence type="ECO:0008006" key="11">
    <source>
        <dbReference type="Google" id="ProtNLM"/>
    </source>
</evidence>
<feature type="transmembrane region" description="Helical" evidence="6">
    <location>
        <begin position="405"/>
        <end position="425"/>
    </location>
</feature>
<dbReference type="EMBL" id="PDSK01000117">
    <property type="protein sequence ID" value="PIE32132.1"/>
    <property type="molecule type" value="Genomic_DNA"/>
</dbReference>
<proteinExistence type="predicted"/>
<evidence type="ECO:0000313" key="10">
    <source>
        <dbReference type="Proteomes" id="UP000230821"/>
    </source>
</evidence>
<feature type="transmembrane region" description="Helical" evidence="6">
    <location>
        <begin position="365"/>
        <end position="384"/>
    </location>
</feature>
<feature type="transmembrane region" description="Helical" evidence="6">
    <location>
        <begin position="57"/>
        <end position="79"/>
    </location>
</feature>
<feature type="transmembrane region" description="Helical" evidence="6">
    <location>
        <begin position="307"/>
        <end position="333"/>
    </location>
</feature>
<evidence type="ECO:0000256" key="1">
    <source>
        <dbReference type="ARBA" id="ARBA00004651"/>
    </source>
</evidence>
<evidence type="ECO:0000259" key="7">
    <source>
        <dbReference type="Pfam" id="PF03772"/>
    </source>
</evidence>
<dbReference type="AlphaFoldDB" id="A0A2G6KAW8"/>
<protein>
    <recommendedName>
        <fullName evidence="11">ComEC/Rec2-related protein domain-containing protein</fullName>
    </recommendedName>
</protein>
<evidence type="ECO:0000259" key="8">
    <source>
        <dbReference type="Pfam" id="PF13567"/>
    </source>
</evidence>
<keyword evidence="5 6" id="KW-0472">Membrane</keyword>
<dbReference type="InterPro" id="IPR052159">
    <property type="entry name" value="Competence_DNA_uptake"/>
</dbReference>
<dbReference type="GO" id="GO:0005886">
    <property type="term" value="C:plasma membrane"/>
    <property type="evidence" value="ECO:0007669"/>
    <property type="project" value="UniProtKB-SubCell"/>
</dbReference>
<feature type="transmembrane region" description="Helical" evidence="6">
    <location>
        <begin position="468"/>
        <end position="488"/>
    </location>
</feature>
<keyword evidence="4 6" id="KW-1133">Transmembrane helix</keyword>
<feature type="transmembrane region" description="Helical" evidence="6">
    <location>
        <begin position="437"/>
        <end position="456"/>
    </location>
</feature>
<feature type="transmembrane region" description="Helical" evidence="6">
    <location>
        <begin position="268"/>
        <end position="287"/>
    </location>
</feature>
<feature type="transmembrane region" description="Helical" evidence="6">
    <location>
        <begin position="30"/>
        <end position="51"/>
    </location>
</feature>
<name>A0A2G6KAW8_9BACT</name>
<dbReference type="Pfam" id="PF13567">
    <property type="entry name" value="DUF4131"/>
    <property type="match status" value="1"/>
</dbReference>
<gene>
    <name evidence="9" type="ORF">CSA56_16105</name>
</gene>
<accession>A0A2G6KAW8</accession>
<sequence>MIRPLHPLLSAFIGGILLASWGNAQASSTFILISIPILVLVYGVGLGSAYLCYRAHYALLTTCLLVFLGFASGMIRYAVSNHVPLHHISYLVDNEVVTIEGWLYRSPEFVGTRRYLYVKTTSVEKRNTRYHTTGKIRITLTKAQSSPKSIKQLVYGSSIRARLHLSLPKNLGNFNYREYLRRQGIYLIGKLYHERNILKRSPQQGHLVLSVLYALRARILTYLDSFVHRHGPEYEAVEQPIQIIKAMTMGSRQGLSQETRDLFRNAGMYHFLVISGVHIAILAWAFHKGLMILRIPVQYRSILLSGLLFAYAGLTGFHFPVLRAVLMASVFYLSMTCNRIADPLYSLSGTVAILLFIFPNSLFEVSFQLTAAATLYLLLFFRFLNRQRWFGRVRSVPWFLKTMAMSLMATTGAMIGVSPLLLYYFGRLYPASFFSNLVALPVISLLLPSSLLVNFLSLFMPGLTVLDLLLSVNVFLTRVLTGICSFFSNDGIALPTPSRFVMIVYYLALYALLAFLPIKKFLKPQRHKEYTGDA</sequence>
<organism evidence="9 10">
    <name type="scientific">candidate division KSB3 bacterium</name>
    <dbReference type="NCBI Taxonomy" id="2044937"/>
    <lineage>
        <taxon>Bacteria</taxon>
        <taxon>candidate division KSB3</taxon>
    </lineage>
</organism>
<feature type="domain" description="ComEC/Rec2-related protein" evidence="7">
    <location>
        <begin position="247"/>
        <end position="515"/>
    </location>
</feature>
<dbReference type="Proteomes" id="UP000230821">
    <property type="component" value="Unassembled WGS sequence"/>
</dbReference>
<dbReference type="Pfam" id="PF03772">
    <property type="entry name" value="Competence"/>
    <property type="match status" value="1"/>
</dbReference>
<feature type="domain" description="DUF4131" evidence="8">
    <location>
        <begin position="33"/>
        <end position="192"/>
    </location>
</feature>
<feature type="transmembrane region" description="Helical" evidence="6">
    <location>
        <begin position="6"/>
        <end position="23"/>
    </location>
</feature>
<dbReference type="InterPro" id="IPR025405">
    <property type="entry name" value="DUF4131"/>
</dbReference>
<dbReference type="InterPro" id="IPR004477">
    <property type="entry name" value="ComEC_N"/>
</dbReference>
<dbReference type="PANTHER" id="PTHR30619:SF1">
    <property type="entry name" value="RECOMBINATION PROTEIN 2"/>
    <property type="match status" value="1"/>
</dbReference>
<keyword evidence="3 6" id="KW-0812">Transmembrane</keyword>
<evidence type="ECO:0000256" key="5">
    <source>
        <dbReference type="ARBA" id="ARBA00023136"/>
    </source>
</evidence>